<feature type="signal peptide" evidence="2">
    <location>
        <begin position="1"/>
        <end position="19"/>
    </location>
</feature>
<keyword evidence="4" id="KW-1185">Reference proteome</keyword>
<dbReference type="AlphaFoldDB" id="A0A9P8T2B7"/>
<reference evidence="3" key="1">
    <citation type="journal article" date="2021" name="Open Biol.">
        <title>Shared evolutionary footprints suggest mitochondrial oxidative damage underlies multiple complex I losses in fungi.</title>
        <authorList>
            <person name="Schikora-Tamarit M.A."/>
            <person name="Marcet-Houben M."/>
            <person name="Nosek J."/>
            <person name="Gabaldon T."/>
        </authorList>
    </citation>
    <scope>NUCLEOTIDE SEQUENCE</scope>
    <source>
        <strain evidence="3">CBS6075</strain>
    </source>
</reference>
<dbReference type="GeneID" id="70237043"/>
<evidence type="ECO:0000256" key="1">
    <source>
        <dbReference type="SAM" id="MobiDB-lite"/>
    </source>
</evidence>
<dbReference type="RefSeq" id="XP_046060014.1">
    <property type="nucleotide sequence ID" value="XM_046206227.1"/>
</dbReference>
<feature type="region of interest" description="Disordered" evidence="1">
    <location>
        <begin position="125"/>
        <end position="157"/>
    </location>
</feature>
<proteinExistence type="predicted"/>
<feature type="compositionally biased region" description="Low complexity" evidence="1">
    <location>
        <begin position="129"/>
        <end position="141"/>
    </location>
</feature>
<evidence type="ECO:0000256" key="2">
    <source>
        <dbReference type="SAM" id="SignalP"/>
    </source>
</evidence>
<dbReference type="EMBL" id="JAEUBE010000366">
    <property type="protein sequence ID" value="KAH3663678.1"/>
    <property type="molecule type" value="Genomic_DNA"/>
</dbReference>
<organism evidence="3 4">
    <name type="scientific">Ogataea philodendri</name>
    <dbReference type="NCBI Taxonomy" id="1378263"/>
    <lineage>
        <taxon>Eukaryota</taxon>
        <taxon>Fungi</taxon>
        <taxon>Dikarya</taxon>
        <taxon>Ascomycota</taxon>
        <taxon>Saccharomycotina</taxon>
        <taxon>Pichiomycetes</taxon>
        <taxon>Pichiales</taxon>
        <taxon>Pichiaceae</taxon>
        <taxon>Ogataea</taxon>
    </lineage>
</organism>
<dbReference type="Proteomes" id="UP000769157">
    <property type="component" value="Unassembled WGS sequence"/>
</dbReference>
<keyword evidence="2" id="KW-0732">Signal</keyword>
<evidence type="ECO:0000313" key="3">
    <source>
        <dbReference type="EMBL" id="KAH3663678.1"/>
    </source>
</evidence>
<name>A0A9P8T2B7_9ASCO</name>
<comment type="caution">
    <text evidence="3">The sequence shown here is derived from an EMBL/GenBank/DDBJ whole genome shotgun (WGS) entry which is preliminary data.</text>
</comment>
<evidence type="ECO:0000313" key="4">
    <source>
        <dbReference type="Proteomes" id="UP000769157"/>
    </source>
</evidence>
<sequence length="157" mass="17108">MLITGIALIGVLAIGTMETQTLTSSAGNNEWEPKGPRMMPKDTMRLWKEGGYMFVGIGSTSDPGLVGFVRPLSRMVTTREMVHMIPSREMLLSTRSERNENGVSTQNAISLKWVTEISGNNALSESANSTISDTPTPISSIENRHEMNSLPLDPNAL</sequence>
<accession>A0A9P8T2B7</accession>
<gene>
    <name evidence="3" type="ORF">OGAPHI_005079</name>
</gene>
<reference evidence="3" key="2">
    <citation type="submission" date="2021-01" db="EMBL/GenBank/DDBJ databases">
        <authorList>
            <person name="Schikora-Tamarit M.A."/>
        </authorList>
    </citation>
    <scope>NUCLEOTIDE SEQUENCE</scope>
    <source>
        <strain evidence="3">CBS6075</strain>
    </source>
</reference>
<feature type="chain" id="PRO_5040423525" evidence="2">
    <location>
        <begin position="20"/>
        <end position="157"/>
    </location>
</feature>
<protein>
    <submittedName>
        <fullName evidence="3">Uncharacterized protein</fullName>
    </submittedName>
</protein>